<dbReference type="GO" id="GO:0015833">
    <property type="term" value="P:peptide transport"/>
    <property type="evidence" value="ECO:0007669"/>
    <property type="project" value="UniProtKB-KW"/>
</dbReference>
<evidence type="ECO:0000259" key="9">
    <source>
        <dbReference type="Pfam" id="PF00496"/>
    </source>
</evidence>
<dbReference type="PANTHER" id="PTHR30290">
    <property type="entry name" value="PERIPLASMIC BINDING COMPONENT OF ABC TRANSPORTER"/>
    <property type="match status" value="1"/>
</dbReference>
<feature type="domain" description="Solute-binding protein family 5" evidence="9">
    <location>
        <begin position="77"/>
        <end position="518"/>
    </location>
</feature>
<keyword evidence="4 8" id="KW-0732">Signal</keyword>
<evidence type="ECO:0000256" key="4">
    <source>
        <dbReference type="ARBA" id="ARBA00022729"/>
    </source>
</evidence>
<reference evidence="10 11" key="1">
    <citation type="submission" date="2018-11" db="EMBL/GenBank/DDBJ databases">
        <title>Species Designations Belie Phenotypic and Genotypic Heterogeneity in Oral Streptococci.</title>
        <authorList>
            <person name="Velsko I."/>
        </authorList>
    </citation>
    <scope>NUCLEOTIDE SEQUENCE [LARGE SCALE GENOMIC DNA]</scope>
    <source>
        <strain evidence="10 11">BCC60</strain>
    </source>
</reference>
<dbReference type="PANTHER" id="PTHR30290:SF10">
    <property type="entry name" value="PERIPLASMIC OLIGOPEPTIDE-BINDING PROTEIN-RELATED"/>
    <property type="match status" value="1"/>
</dbReference>
<dbReference type="AlphaFoldDB" id="A0A428DS25"/>
<dbReference type="GO" id="GO:0015031">
    <property type="term" value="P:protein transport"/>
    <property type="evidence" value="ECO:0007669"/>
    <property type="project" value="UniProtKB-KW"/>
</dbReference>
<dbReference type="GO" id="GO:0043190">
    <property type="term" value="C:ATP-binding cassette (ABC) transporter complex"/>
    <property type="evidence" value="ECO:0007669"/>
    <property type="project" value="InterPro"/>
</dbReference>
<evidence type="ECO:0000313" key="11">
    <source>
        <dbReference type="Proteomes" id="UP000281657"/>
    </source>
</evidence>
<evidence type="ECO:0000256" key="5">
    <source>
        <dbReference type="ARBA" id="ARBA00022856"/>
    </source>
</evidence>
<dbReference type="InterPro" id="IPR039424">
    <property type="entry name" value="SBP_5"/>
</dbReference>
<protein>
    <submittedName>
        <fullName evidence="10">Oligopeptide-binding protein SarA</fullName>
    </submittedName>
</protein>
<dbReference type="InterPro" id="IPR030678">
    <property type="entry name" value="Peptide/Ni-bd"/>
</dbReference>
<evidence type="ECO:0000313" key="10">
    <source>
        <dbReference type="EMBL" id="RSI98777.1"/>
    </source>
</evidence>
<dbReference type="InterPro" id="IPR000914">
    <property type="entry name" value="SBP_5_dom"/>
</dbReference>
<feature type="chain" id="PRO_5038398465" evidence="8">
    <location>
        <begin position="22"/>
        <end position="660"/>
    </location>
</feature>
<dbReference type="RefSeq" id="WP_125840326.1">
    <property type="nucleotide sequence ID" value="NZ_RJNY01000002.1"/>
</dbReference>
<keyword evidence="3" id="KW-0813">Transport</keyword>
<dbReference type="Gene3D" id="3.90.76.10">
    <property type="entry name" value="Dipeptide-binding Protein, Domain 1"/>
    <property type="match status" value="1"/>
</dbReference>
<dbReference type="CDD" id="cd08504">
    <property type="entry name" value="PBP2_OppA"/>
    <property type="match status" value="1"/>
</dbReference>
<accession>A0A428DS25</accession>
<dbReference type="Proteomes" id="UP000281657">
    <property type="component" value="Unassembled WGS sequence"/>
</dbReference>
<keyword evidence="5" id="KW-0571">Peptide transport</keyword>
<evidence type="ECO:0000256" key="2">
    <source>
        <dbReference type="ARBA" id="ARBA00005695"/>
    </source>
</evidence>
<dbReference type="PROSITE" id="PS51257">
    <property type="entry name" value="PROKAR_LIPOPROTEIN"/>
    <property type="match status" value="1"/>
</dbReference>
<comment type="caution">
    <text evidence="10">The sequence shown here is derived from an EMBL/GenBank/DDBJ whole genome shotgun (WGS) entry which is preliminary data.</text>
</comment>
<dbReference type="Gene3D" id="3.10.105.10">
    <property type="entry name" value="Dipeptide-binding Protein, Domain 3"/>
    <property type="match status" value="1"/>
</dbReference>
<comment type="similarity">
    <text evidence="2">Belongs to the bacterial solute-binding protein 5 family.</text>
</comment>
<evidence type="ECO:0000256" key="7">
    <source>
        <dbReference type="SAM" id="MobiDB-lite"/>
    </source>
</evidence>
<dbReference type="PIRSF" id="PIRSF002741">
    <property type="entry name" value="MppA"/>
    <property type="match status" value="1"/>
</dbReference>
<organism evidence="10 11">
    <name type="scientific">Streptococcus mitis</name>
    <dbReference type="NCBI Taxonomy" id="28037"/>
    <lineage>
        <taxon>Bacteria</taxon>
        <taxon>Bacillati</taxon>
        <taxon>Bacillota</taxon>
        <taxon>Bacilli</taxon>
        <taxon>Lactobacillales</taxon>
        <taxon>Streptococcaceae</taxon>
        <taxon>Streptococcus</taxon>
        <taxon>Streptococcus mitis group</taxon>
    </lineage>
</organism>
<dbReference type="GO" id="GO:0042597">
    <property type="term" value="C:periplasmic space"/>
    <property type="evidence" value="ECO:0007669"/>
    <property type="project" value="UniProtKB-ARBA"/>
</dbReference>
<feature type="region of interest" description="Disordered" evidence="7">
    <location>
        <begin position="632"/>
        <end position="660"/>
    </location>
</feature>
<evidence type="ECO:0000256" key="3">
    <source>
        <dbReference type="ARBA" id="ARBA00022448"/>
    </source>
</evidence>
<dbReference type="SUPFAM" id="SSF53850">
    <property type="entry name" value="Periplasmic binding protein-like II"/>
    <property type="match status" value="1"/>
</dbReference>
<dbReference type="InterPro" id="IPR023765">
    <property type="entry name" value="SBP_5_CS"/>
</dbReference>
<evidence type="ECO:0000256" key="1">
    <source>
        <dbReference type="ARBA" id="ARBA00004193"/>
    </source>
</evidence>
<name>A0A428DS25_STRMT</name>
<comment type="subcellular location">
    <subcellularLocation>
        <location evidence="1">Cell membrane</location>
        <topology evidence="1">Lipid-anchor</topology>
    </subcellularLocation>
</comment>
<evidence type="ECO:0000256" key="6">
    <source>
        <dbReference type="ARBA" id="ARBA00022927"/>
    </source>
</evidence>
<keyword evidence="6" id="KW-0653">Protein transport</keyword>
<sequence>MKSSKLLALAGVTLLAAGTLAACSGSSSSAKGEKTFSYIYETDPDNLNYLTTGKAATSNITSNVIDGLLENDRYGNFVPSMAEDWSVSKDGLTYTYTLRKDAKWYTSEGEEYAEVKAQDFVTGLKYAADKKSDGLYLVQESIKGLDAYVKGEITDFSQVGIKALDDYTVQYTLNKPESFWNSKTTMGVLAPVNEEFLNSKGDDFAKGTDSSSILYNGPFLLKSIVAKSSVEFAKNPNYWDKDNVHIDKVKLSFWDGQDTNKPTEAFKDGSFTMARLVPTSASYTETEKAFKDNIVYTQQDSTTYLVGTNIDRQSYKYTSKTTDEEKTSTKKALLNKDFRQALAFGFDRTAYASQVNGASGATKLLRNLFVPPTFVQADGKNFGEMVKDKLVTYGDEWSNVNLDDAQDGLYNPDKAKAEFAKAKTALQAEGVKFPIHLDMPVDQTNTTKVQRVQSFKQSVEENLGSDNVVVDIQQLQKDDVQNITYFAETAAGEDWDISDNVGWSPDFADPSTYLDIIKPSVGENTKTYLGFDSGTNNAAAKQVGLEDYEKMVVEAGEETTDVSKRYEKYAAAQAWLTDSALLIPTTSQTGRPMLSKMVPFTLPFAYSGNKGMSEALLYKYLDVQDKAVTTEEYQRAQENWLKEKEESNKKAQEDLANHVK</sequence>
<feature type="signal peptide" evidence="8">
    <location>
        <begin position="1"/>
        <end position="21"/>
    </location>
</feature>
<dbReference type="Gene3D" id="3.40.190.10">
    <property type="entry name" value="Periplasmic binding protein-like II"/>
    <property type="match status" value="1"/>
</dbReference>
<dbReference type="PROSITE" id="PS01040">
    <property type="entry name" value="SBP_BACTERIAL_5"/>
    <property type="match status" value="1"/>
</dbReference>
<proteinExistence type="inferred from homology"/>
<dbReference type="GO" id="GO:1904680">
    <property type="term" value="F:peptide transmembrane transporter activity"/>
    <property type="evidence" value="ECO:0007669"/>
    <property type="project" value="TreeGrafter"/>
</dbReference>
<evidence type="ECO:0000256" key="8">
    <source>
        <dbReference type="SAM" id="SignalP"/>
    </source>
</evidence>
<dbReference type="Pfam" id="PF00496">
    <property type="entry name" value="SBP_bac_5"/>
    <property type="match status" value="1"/>
</dbReference>
<gene>
    <name evidence="10" type="primary">sarA_2</name>
    <name evidence="10" type="ORF">D8847_01150</name>
</gene>
<dbReference type="EMBL" id="RJNY01000002">
    <property type="protein sequence ID" value="RSI98777.1"/>
    <property type="molecule type" value="Genomic_DNA"/>
</dbReference>